<dbReference type="EMBL" id="GGEC01066435">
    <property type="protein sequence ID" value="MBX46919.1"/>
    <property type="molecule type" value="Transcribed_RNA"/>
</dbReference>
<sequence>MLVPRTRYPKMLHKSIDFTCDDVSLVQHVESAFNPSIHNFLSMTFSDDQTNL</sequence>
<reference evidence="1" key="1">
    <citation type="submission" date="2018-02" db="EMBL/GenBank/DDBJ databases">
        <title>Rhizophora mucronata_Transcriptome.</title>
        <authorList>
            <person name="Meera S.P."/>
            <person name="Sreeshan A."/>
            <person name="Augustine A."/>
        </authorList>
    </citation>
    <scope>NUCLEOTIDE SEQUENCE</scope>
    <source>
        <tissue evidence="1">Leaf</tissue>
    </source>
</reference>
<accession>A0A2P2NWY2</accession>
<protein>
    <submittedName>
        <fullName evidence="1">Uncharacterized protein</fullName>
    </submittedName>
</protein>
<proteinExistence type="predicted"/>
<evidence type="ECO:0000313" key="1">
    <source>
        <dbReference type="EMBL" id="MBX46919.1"/>
    </source>
</evidence>
<organism evidence="1">
    <name type="scientific">Rhizophora mucronata</name>
    <name type="common">Asiatic mangrove</name>
    <dbReference type="NCBI Taxonomy" id="61149"/>
    <lineage>
        <taxon>Eukaryota</taxon>
        <taxon>Viridiplantae</taxon>
        <taxon>Streptophyta</taxon>
        <taxon>Embryophyta</taxon>
        <taxon>Tracheophyta</taxon>
        <taxon>Spermatophyta</taxon>
        <taxon>Magnoliopsida</taxon>
        <taxon>eudicotyledons</taxon>
        <taxon>Gunneridae</taxon>
        <taxon>Pentapetalae</taxon>
        <taxon>rosids</taxon>
        <taxon>fabids</taxon>
        <taxon>Malpighiales</taxon>
        <taxon>Rhizophoraceae</taxon>
        <taxon>Rhizophora</taxon>
    </lineage>
</organism>
<name>A0A2P2NWY2_RHIMU</name>
<dbReference type="AlphaFoldDB" id="A0A2P2NWY2"/>